<gene>
    <name evidence="4" type="ORF">EDC65_2110</name>
</gene>
<dbReference type="InterPro" id="IPR010987">
    <property type="entry name" value="Glutathione-S-Trfase_C-like"/>
</dbReference>
<sequence length="205" mass="22607">MKLYYAETLMPRKACAVARHLGSPVEFVRVDLGRGEHKKPGYLAINPAGRVPALVDGDYRLSESNAVMAYLALRAGSDLWPADARQVEVIRWLSWDSEHFTRHGGSLYFEHVIRPLFDLGPADAEGVRAATSSFRQSAVILEAHLGARDWLVGDGPTIADFAVAIALPYAEASRIPLDAFPAIGRWHDRMNGLEGWRQPFPSEAA</sequence>
<dbReference type="SFLD" id="SFLDG00358">
    <property type="entry name" value="Main_(cytGST)"/>
    <property type="match status" value="1"/>
</dbReference>
<proteinExistence type="inferred from homology"/>
<dbReference type="GO" id="GO:0016740">
    <property type="term" value="F:transferase activity"/>
    <property type="evidence" value="ECO:0007669"/>
    <property type="project" value="UniProtKB-KW"/>
</dbReference>
<evidence type="ECO:0000259" key="3">
    <source>
        <dbReference type="PROSITE" id="PS50405"/>
    </source>
</evidence>
<name>A0A3N1LYL1_9PROT</name>
<comment type="caution">
    <text evidence="4">The sequence shown here is derived from an EMBL/GenBank/DDBJ whole genome shotgun (WGS) entry which is preliminary data.</text>
</comment>
<keyword evidence="5" id="KW-1185">Reference proteome</keyword>
<dbReference type="PANTHER" id="PTHR44051:SF8">
    <property type="entry name" value="GLUTATHIONE S-TRANSFERASE GSTA"/>
    <property type="match status" value="1"/>
</dbReference>
<dbReference type="Pfam" id="PF00043">
    <property type="entry name" value="GST_C"/>
    <property type="match status" value="1"/>
</dbReference>
<dbReference type="PROSITE" id="PS50405">
    <property type="entry name" value="GST_CTER"/>
    <property type="match status" value="1"/>
</dbReference>
<comment type="similarity">
    <text evidence="1">Belongs to the GST superfamily.</text>
</comment>
<dbReference type="RefSeq" id="WP_123689608.1">
    <property type="nucleotide sequence ID" value="NZ_AP019700.1"/>
</dbReference>
<dbReference type="EMBL" id="RJKX01000013">
    <property type="protein sequence ID" value="ROQ00314.1"/>
    <property type="molecule type" value="Genomic_DNA"/>
</dbReference>
<dbReference type="Proteomes" id="UP000278222">
    <property type="component" value="Unassembled WGS sequence"/>
</dbReference>
<dbReference type="OrthoDB" id="9810080at2"/>
<evidence type="ECO:0000313" key="4">
    <source>
        <dbReference type="EMBL" id="ROQ00314.1"/>
    </source>
</evidence>
<keyword evidence="4" id="KW-0808">Transferase</keyword>
<feature type="domain" description="GST C-terminal" evidence="3">
    <location>
        <begin position="82"/>
        <end position="205"/>
    </location>
</feature>
<dbReference type="InterPro" id="IPR036282">
    <property type="entry name" value="Glutathione-S-Trfase_C_sf"/>
</dbReference>
<dbReference type="Gene3D" id="1.20.1050.10">
    <property type="match status" value="1"/>
</dbReference>
<dbReference type="PANTHER" id="PTHR44051">
    <property type="entry name" value="GLUTATHIONE S-TRANSFERASE-RELATED"/>
    <property type="match status" value="1"/>
</dbReference>
<dbReference type="Pfam" id="PF02798">
    <property type="entry name" value="GST_N"/>
    <property type="match status" value="1"/>
</dbReference>
<dbReference type="CDD" id="cd03057">
    <property type="entry name" value="GST_N_Beta"/>
    <property type="match status" value="1"/>
</dbReference>
<organism evidence="4 5">
    <name type="scientific">Stella humosa</name>
    <dbReference type="NCBI Taxonomy" id="94"/>
    <lineage>
        <taxon>Bacteria</taxon>
        <taxon>Pseudomonadati</taxon>
        <taxon>Pseudomonadota</taxon>
        <taxon>Alphaproteobacteria</taxon>
        <taxon>Rhodospirillales</taxon>
        <taxon>Stellaceae</taxon>
        <taxon>Stella</taxon>
    </lineage>
</organism>
<dbReference type="InterPro" id="IPR036249">
    <property type="entry name" value="Thioredoxin-like_sf"/>
</dbReference>
<dbReference type="Gene3D" id="3.40.30.10">
    <property type="entry name" value="Glutaredoxin"/>
    <property type="match status" value="1"/>
</dbReference>
<evidence type="ECO:0000313" key="5">
    <source>
        <dbReference type="Proteomes" id="UP000278222"/>
    </source>
</evidence>
<reference evidence="4 5" key="1">
    <citation type="submission" date="2018-11" db="EMBL/GenBank/DDBJ databases">
        <title>Genomic Encyclopedia of Type Strains, Phase IV (KMG-IV): sequencing the most valuable type-strain genomes for metagenomic binning, comparative biology and taxonomic classification.</title>
        <authorList>
            <person name="Goeker M."/>
        </authorList>
    </citation>
    <scope>NUCLEOTIDE SEQUENCE [LARGE SCALE GENOMIC DNA]</scope>
    <source>
        <strain evidence="4 5">DSM 5900</strain>
    </source>
</reference>
<dbReference type="SFLD" id="SFLDS00019">
    <property type="entry name" value="Glutathione_Transferase_(cytos"/>
    <property type="match status" value="1"/>
</dbReference>
<dbReference type="InterPro" id="IPR004045">
    <property type="entry name" value="Glutathione_S-Trfase_N"/>
</dbReference>
<dbReference type="SUPFAM" id="SSF47616">
    <property type="entry name" value="GST C-terminal domain-like"/>
    <property type="match status" value="1"/>
</dbReference>
<feature type="domain" description="GST N-terminal" evidence="2">
    <location>
        <begin position="1"/>
        <end position="79"/>
    </location>
</feature>
<dbReference type="AlphaFoldDB" id="A0A3N1LYL1"/>
<dbReference type="PROSITE" id="PS50404">
    <property type="entry name" value="GST_NTER"/>
    <property type="match status" value="1"/>
</dbReference>
<accession>A0A3N1LYL1</accession>
<dbReference type="InterPro" id="IPR004046">
    <property type="entry name" value="GST_C"/>
</dbReference>
<evidence type="ECO:0000256" key="1">
    <source>
        <dbReference type="RuleBase" id="RU003494"/>
    </source>
</evidence>
<dbReference type="InterPro" id="IPR040079">
    <property type="entry name" value="Glutathione_S-Trfase"/>
</dbReference>
<evidence type="ECO:0000259" key="2">
    <source>
        <dbReference type="PROSITE" id="PS50404"/>
    </source>
</evidence>
<protein>
    <submittedName>
        <fullName evidence="4">Glutathione S-transferase</fullName>
    </submittedName>
</protein>
<dbReference type="SUPFAM" id="SSF52833">
    <property type="entry name" value="Thioredoxin-like"/>
    <property type="match status" value="1"/>
</dbReference>